<feature type="region of interest" description="Disordered" evidence="3">
    <location>
        <begin position="565"/>
        <end position="602"/>
    </location>
</feature>
<reference evidence="5" key="1">
    <citation type="journal article" date="2022" name="Int. J. Mol. Sci.">
        <title>Draft Genome of Tanacetum Coccineum: Genomic Comparison of Closely Related Tanacetum-Family Plants.</title>
        <authorList>
            <person name="Yamashiro T."/>
            <person name="Shiraishi A."/>
            <person name="Nakayama K."/>
            <person name="Satake H."/>
        </authorList>
    </citation>
    <scope>NUCLEOTIDE SEQUENCE</scope>
</reference>
<feature type="compositionally biased region" description="Low complexity" evidence="3">
    <location>
        <begin position="632"/>
        <end position="651"/>
    </location>
</feature>
<dbReference type="CDD" id="cd01837">
    <property type="entry name" value="SGNH_plant_lipase_like"/>
    <property type="match status" value="1"/>
</dbReference>
<dbReference type="InterPro" id="IPR035669">
    <property type="entry name" value="SGNH_plant_lipase-like"/>
</dbReference>
<proteinExistence type="inferred from homology"/>
<feature type="compositionally biased region" description="Polar residues" evidence="3">
    <location>
        <begin position="565"/>
        <end position="576"/>
    </location>
</feature>
<feature type="compositionally biased region" description="Polar residues" evidence="3">
    <location>
        <begin position="652"/>
        <end position="665"/>
    </location>
</feature>
<dbReference type="EMBL" id="BQNB010019819">
    <property type="protein sequence ID" value="GJT89386.1"/>
    <property type="molecule type" value="Genomic_DNA"/>
</dbReference>
<protein>
    <submittedName>
        <fullName evidence="5">GDSL esterase/lipase-like protein</fullName>
    </submittedName>
</protein>
<dbReference type="InterPro" id="IPR050592">
    <property type="entry name" value="GDSL_lipolytic_enzyme"/>
</dbReference>
<sequence>MRKPTVENFQRLLDSLISYGEIHTTMLFYPKKRKNIGPKAIFIPEASPKDIYDYYVHGLVDTLYINGNNLKEIQEFPLKVQGIIKSYKEVFSKERELFLRTHSSYPIFDREQKLLVPSITVAQLGVSNHKYPDKEEKIERTTPTMDDLAFSLSEVCRLASTKIGCSKGAVNLPVNVSITAVIAFGDSYLDQGNNNKIKTVSRANFPPYGKDFIAGKPTGRFSNGKSLADFFVEALGVKEYLPAYLDPSVQYEDLQTGVSFASGGTGYDPVTPKILSVIPLSDQLQMFKQYIIKLKRNIGDEAAHNIITNSVVLISASTNDLILSYYDVPIRRIEYDVHTYVNMLANLAINFVQDIHKLGARRIAVLSAPPVGCLPAQRTLAGGVLRECSEKENQAARLFNIMLKQQLHSLESRLPQSRVAFVDFYNPLISIIENPHQYGLEVTDKGCCGTGKLEEAFLLRRRVNFRQPNSDGLMVFRAGFEGVQGRLITANPTTAKSSWDHVESIFLDNKRTRIIALKGSYAIHGLSDRFAYVASIKIHREPFPDLNTMRFMVTTEEMQLNATSQTLPSNITSSAPQVMLAETSGSRRQESRTPRDTRSNTRTFEPRICQNFTRGFCRWGITCKFIHDSRVTSNASSNTSSNNSQSGKNTSGHNNASSYTTSGQV</sequence>
<dbReference type="Pfam" id="PF00642">
    <property type="entry name" value="zf-CCCH"/>
    <property type="match status" value="1"/>
</dbReference>
<feature type="domain" description="C3H1-type" evidence="4">
    <location>
        <begin position="603"/>
        <end position="630"/>
    </location>
</feature>
<dbReference type="InterPro" id="IPR001087">
    <property type="entry name" value="GDSL"/>
</dbReference>
<feature type="region of interest" description="Disordered" evidence="3">
    <location>
        <begin position="632"/>
        <end position="665"/>
    </location>
</feature>
<dbReference type="InterPro" id="IPR000571">
    <property type="entry name" value="Znf_CCCH"/>
</dbReference>
<dbReference type="PROSITE" id="PS50103">
    <property type="entry name" value="ZF_C3H1"/>
    <property type="match status" value="1"/>
</dbReference>
<dbReference type="InterPro" id="IPR036514">
    <property type="entry name" value="SGNH_hydro_sf"/>
</dbReference>
<dbReference type="PANTHER" id="PTHR45642:SF82">
    <property type="entry name" value="GDSL-LIKE LIPASE_ACYLHYDROLASE SUPERFAMILY PROTEIN-RELATED"/>
    <property type="match status" value="1"/>
</dbReference>
<feature type="compositionally biased region" description="Basic and acidic residues" evidence="3">
    <location>
        <begin position="585"/>
        <end position="599"/>
    </location>
</feature>
<organism evidence="5 6">
    <name type="scientific">Tanacetum coccineum</name>
    <dbReference type="NCBI Taxonomy" id="301880"/>
    <lineage>
        <taxon>Eukaryota</taxon>
        <taxon>Viridiplantae</taxon>
        <taxon>Streptophyta</taxon>
        <taxon>Embryophyta</taxon>
        <taxon>Tracheophyta</taxon>
        <taxon>Spermatophyta</taxon>
        <taxon>Magnoliopsida</taxon>
        <taxon>eudicotyledons</taxon>
        <taxon>Gunneridae</taxon>
        <taxon>Pentapetalae</taxon>
        <taxon>asterids</taxon>
        <taxon>campanulids</taxon>
        <taxon>Asterales</taxon>
        <taxon>Asteraceae</taxon>
        <taxon>Asteroideae</taxon>
        <taxon>Anthemideae</taxon>
        <taxon>Anthemidinae</taxon>
        <taxon>Tanacetum</taxon>
    </lineage>
</organism>
<comment type="caution">
    <text evidence="5">The sequence shown here is derived from an EMBL/GenBank/DDBJ whole genome shotgun (WGS) entry which is preliminary data.</text>
</comment>
<keyword evidence="2" id="KW-0479">Metal-binding</keyword>
<evidence type="ECO:0000313" key="5">
    <source>
        <dbReference type="EMBL" id="GJT89386.1"/>
    </source>
</evidence>
<gene>
    <name evidence="5" type="ORF">Tco_1071103</name>
</gene>
<keyword evidence="2" id="KW-0863">Zinc-finger</keyword>
<evidence type="ECO:0000256" key="1">
    <source>
        <dbReference type="ARBA" id="ARBA00008668"/>
    </source>
</evidence>
<evidence type="ECO:0000313" key="6">
    <source>
        <dbReference type="Proteomes" id="UP001151760"/>
    </source>
</evidence>
<keyword evidence="6" id="KW-1185">Reference proteome</keyword>
<dbReference type="SMART" id="SM00356">
    <property type="entry name" value="ZnF_C3H1"/>
    <property type="match status" value="1"/>
</dbReference>
<dbReference type="PANTHER" id="PTHR45642">
    <property type="entry name" value="GDSL ESTERASE/LIPASE EXL3"/>
    <property type="match status" value="1"/>
</dbReference>
<dbReference type="Proteomes" id="UP001151760">
    <property type="component" value="Unassembled WGS sequence"/>
</dbReference>
<evidence type="ECO:0000256" key="2">
    <source>
        <dbReference type="PROSITE-ProRule" id="PRU00723"/>
    </source>
</evidence>
<feature type="zinc finger region" description="C3H1-type" evidence="2">
    <location>
        <begin position="603"/>
        <end position="630"/>
    </location>
</feature>
<dbReference type="Gene3D" id="4.10.1000.10">
    <property type="entry name" value="Zinc finger, CCCH-type"/>
    <property type="match status" value="1"/>
</dbReference>
<keyword evidence="2" id="KW-0862">Zinc</keyword>
<reference evidence="5" key="2">
    <citation type="submission" date="2022-01" db="EMBL/GenBank/DDBJ databases">
        <authorList>
            <person name="Yamashiro T."/>
            <person name="Shiraishi A."/>
            <person name="Satake H."/>
            <person name="Nakayama K."/>
        </authorList>
    </citation>
    <scope>NUCLEOTIDE SEQUENCE</scope>
</reference>
<evidence type="ECO:0000256" key="3">
    <source>
        <dbReference type="SAM" id="MobiDB-lite"/>
    </source>
</evidence>
<comment type="similarity">
    <text evidence="1">Belongs to the 'GDSL' lipolytic enzyme family.</text>
</comment>
<name>A0ABQ5HNH4_9ASTR</name>
<evidence type="ECO:0000259" key="4">
    <source>
        <dbReference type="PROSITE" id="PS50103"/>
    </source>
</evidence>
<accession>A0ABQ5HNH4</accession>
<dbReference type="Gene3D" id="3.40.50.1110">
    <property type="entry name" value="SGNH hydrolase"/>
    <property type="match status" value="1"/>
</dbReference>
<dbReference type="Pfam" id="PF00657">
    <property type="entry name" value="Lipase_GDSL"/>
    <property type="match status" value="1"/>
</dbReference>